<dbReference type="Gene3D" id="2.115.10.20">
    <property type="entry name" value="Glycosyl hydrolase domain, family 43"/>
    <property type="match status" value="2"/>
</dbReference>
<name>A0A8J3VS13_9ACTN</name>
<dbReference type="RefSeq" id="WP_203920346.1">
    <property type="nucleotide sequence ID" value="NZ_BONZ01000046.1"/>
</dbReference>
<keyword evidence="2" id="KW-0378">Hydrolase</keyword>
<keyword evidence="7" id="KW-1185">Reference proteome</keyword>
<keyword evidence="4" id="KW-0732">Signal</keyword>
<dbReference type="InterPro" id="IPR050727">
    <property type="entry name" value="GH43_arabinanases"/>
</dbReference>
<evidence type="ECO:0000256" key="1">
    <source>
        <dbReference type="ARBA" id="ARBA00009902"/>
    </source>
</evidence>
<feature type="chain" id="PRO_5035197372" description="Glycosyl hydrolase family 32 N-terminal domain-containing protein" evidence="4">
    <location>
        <begin position="39"/>
        <end position="569"/>
    </location>
</feature>
<feature type="signal peptide" evidence="4">
    <location>
        <begin position="1"/>
        <end position="38"/>
    </location>
</feature>
<dbReference type="InterPro" id="IPR013148">
    <property type="entry name" value="Glyco_hydro_32_N"/>
</dbReference>
<organism evidence="6 7">
    <name type="scientific">Rugosimonospora africana</name>
    <dbReference type="NCBI Taxonomy" id="556532"/>
    <lineage>
        <taxon>Bacteria</taxon>
        <taxon>Bacillati</taxon>
        <taxon>Actinomycetota</taxon>
        <taxon>Actinomycetes</taxon>
        <taxon>Micromonosporales</taxon>
        <taxon>Micromonosporaceae</taxon>
        <taxon>Rugosimonospora</taxon>
    </lineage>
</organism>
<evidence type="ECO:0000259" key="5">
    <source>
        <dbReference type="Pfam" id="PF00251"/>
    </source>
</evidence>
<evidence type="ECO:0000256" key="4">
    <source>
        <dbReference type="SAM" id="SignalP"/>
    </source>
</evidence>
<dbReference type="Proteomes" id="UP000642748">
    <property type="component" value="Unassembled WGS sequence"/>
</dbReference>
<dbReference type="EMBL" id="BONZ01000046">
    <property type="protein sequence ID" value="GIH16767.1"/>
    <property type="molecule type" value="Genomic_DNA"/>
</dbReference>
<comment type="similarity">
    <text evidence="1">Belongs to the glycosyl hydrolase 32 family.</text>
</comment>
<gene>
    <name evidence="6" type="ORF">Raf01_49390</name>
</gene>
<evidence type="ECO:0000256" key="3">
    <source>
        <dbReference type="ARBA" id="ARBA00023295"/>
    </source>
</evidence>
<dbReference type="PANTHER" id="PTHR43301">
    <property type="entry name" value="ARABINAN ENDO-1,5-ALPHA-L-ARABINOSIDASE"/>
    <property type="match status" value="1"/>
</dbReference>
<keyword evidence="3" id="KW-0326">Glycosidase</keyword>
<dbReference type="AlphaFoldDB" id="A0A8J3VS13"/>
<dbReference type="Pfam" id="PF00251">
    <property type="entry name" value="Glyco_hydro_32N"/>
    <property type="match status" value="1"/>
</dbReference>
<dbReference type="InterPro" id="IPR023296">
    <property type="entry name" value="Glyco_hydro_beta-prop_sf"/>
</dbReference>
<evidence type="ECO:0000313" key="7">
    <source>
        <dbReference type="Proteomes" id="UP000642748"/>
    </source>
</evidence>
<proteinExistence type="inferred from homology"/>
<accession>A0A8J3VS13</accession>
<dbReference type="SUPFAM" id="SSF75005">
    <property type="entry name" value="Arabinanase/levansucrase/invertase"/>
    <property type="match status" value="1"/>
</dbReference>
<feature type="domain" description="Glycosyl hydrolase family 32 N-terminal" evidence="5">
    <location>
        <begin position="79"/>
        <end position="240"/>
    </location>
</feature>
<protein>
    <recommendedName>
        <fullName evidence="5">Glycosyl hydrolase family 32 N-terminal domain-containing protein</fullName>
    </recommendedName>
</protein>
<evidence type="ECO:0000256" key="2">
    <source>
        <dbReference type="ARBA" id="ARBA00022801"/>
    </source>
</evidence>
<comment type="caution">
    <text evidence="6">The sequence shown here is derived from an EMBL/GenBank/DDBJ whole genome shotgun (WGS) entry which is preliminary data.</text>
</comment>
<evidence type="ECO:0000313" key="6">
    <source>
        <dbReference type="EMBL" id="GIH16767.1"/>
    </source>
</evidence>
<dbReference type="GO" id="GO:0016798">
    <property type="term" value="F:hydrolase activity, acting on glycosyl bonds"/>
    <property type="evidence" value="ECO:0007669"/>
    <property type="project" value="UniProtKB-KW"/>
</dbReference>
<sequence>MSVPVARTRPASGVPMRLAAGLVAVAIAVLGAPAGAGAHPAAPAGGFTVTDFSTTSHVVAAGTFTNIYDPSVGETSPWYINDHTIIRGPDGTWHLFGITHQEPADPENEVDFAHATAPSLHGPWTKQPFALAVDPTRGESHLWAPHVIESGGLYYMFYAGGGPDHSQSEISLAISPDLWHWTRYNGDPLFRDGFDARDPYIARIGKQWVMYYDATSQPAGGNHVVAYRTSTDLLHWGPSRFAFTDPSTGTSGGPTESPFVVHYQNYYYLFIGPRGGYVGTDVFRSRDPLHFDPSELVGHIASHALEVVADTDGSWWVTSAGWEQGGVWLAPLDWSRTVVTAGYRISTPSYRATVQTSPRAALASMQVPVGGSWRELLDAQFRGTLPYSGIGGFGATDPPGAAATVSTSADRRTITLSGIPVGTQPVTVDWRLDASTGWLDQSFTWHVTGAVHAPAWEVGWSLDTTLPRVGDDTAASRSGDVAGFPRWTLAGDASVSLVAAYRQGSAWATANRWYDPGDGAISWQPLWANGGTAWPVGDYPGGTWRLGVSPHPADTAFAEALYAGLNAIG</sequence>
<dbReference type="PANTHER" id="PTHR43301:SF3">
    <property type="entry name" value="ARABINAN ENDO-1,5-ALPHA-L-ARABINOSIDASE A-RELATED"/>
    <property type="match status" value="1"/>
</dbReference>
<reference evidence="6" key="1">
    <citation type="submission" date="2021-01" db="EMBL/GenBank/DDBJ databases">
        <title>Whole genome shotgun sequence of Rugosimonospora africana NBRC 104875.</title>
        <authorList>
            <person name="Komaki H."/>
            <person name="Tamura T."/>
        </authorList>
    </citation>
    <scope>NUCLEOTIDE SEQUENCE</scope>
    <source>
        <strain evidence="6">NBRC 104875</strain>
    </source>
</reference>